<evidence type="ECO:0000259" key="1">
    <source>
        <dbReference type="PROSITE" id="PS50943"/>
    </source>
</evidence>
<feature type="domain" description="HTH cro/C1-type" evidence="1">
    <location>
        <begin position="7"/>
        <end position="62"/>
    </location>
</feature>
<gene>
    <name evidence="2" type="ORF">JOC48_004202</name>
</gene>
<protein>
    <submittedName>
        <fullName evidence="2">Transcriptional regulator with XRE-family HTH domain</fullName>
    </submittedName>
</protein>
<name>A0ABS2N668_9BACI</name>
<dbReference type="CDD" id="cd00093">
    <property type="entry name" value="HTH_XRE"/>
    <property type="match status" value="1"/>
</dbReference>
<dbReference type="SUPFAM" id="SSF47413">
    <property type="entry name" value="lambda repressor-like DNA-binding domains"/>
    <property type="match status" value="1"/>
</dbReference>
<reference evidence="2 3" key="1">
    <citation type="submission" date="2021-01" db="EMBL/GenBank/DDBJ databases">
        <title>Genomic Encyclopedia of Type Strains, Phase IV (KMG-IV): sequencing the most valuable type-strain genomes for metagenomic binning, comparative biology and taxonomic classification.</title>
        <authorList>
            <person name="Goeker M."/>
        </authorList>
    </citation>
    <scope>NUCLEOTIDE SEQUENCE [LARGE SCALE GENOMIC DNA]</scope>
    <source>
        <strain evidence="2 3">DSM 23711</strain>
    </source>
</reference>
<accession>A0ABS2N668</accession>
<evidence type="ECO:0000313" key="2">
    <source>
        <dbReference type="EMBL" id="MBM7573635.1"/>
    </source>
</evidence>
<comment type="caution">
    <text evidence="2">The sequence shown here is derived from an EMBL/GenBank/DDBJ whole genome shotgun (WGS) entry which is preliminary data.</text>
</comment>
<dbReference type="RefSeq" id="WP_204502272.1">
    <property type="nucleotide sequence ID" value="NZ_JAFBDR010000040.1"/>
</dbReference>
<proteinExistence type="predicted"/>
<dbReference type="PROSITE" id="PS50943">
    <property type="entry name" value="HTH_CROC1"/>
    <property type="match status" value="1"/>
</dbReference>
<organism evidence="2 3">
    <name type="scientific">Aquibacillus albus</name>
    <dbReference type="NCBI Taxonomy" id="1168171"/>
    <lineage>
        <taxon>Bacteria</taxon>
        <taxon>Bacillati</taxon>
        <taxon>Bacillota</taxon>
        <taxon>Bacilli</taxon>
        <taxon>Bacillales</taxon>
        <taxon>Bacillaceae</taxon>
        <taxon>Aquibacillus</taxon>
    </lineage>
</organism>
<evidence type="ECO:0000313" key="3">
    <source>
        <dbReference type="Proteomes" id="UP001296943"/>
    </source>
</evidence>
<keyword evidence="3" id="KW-1185">Reference proteome</keyword>
<dbReference type="Proteomes" id="UP001296943">
    <property type="component" value="Unassembled WGS sequence"/>
</dbReference>
<sequence length="84" mass="9939">MIRQEQLKAIRLAILKKKKIEVARELNVPRLRITRYETGENKAPREYLEHFSETYGITTETVEKIAELERLLKALNETRNTLNN</sequence>
<dbReference type="InterPro" id="IPR010982">
    <property type="entry name" value="Lambda_DNA-bd_dom_sf"/>
</dbReference>
<dbReference type="EMBL" id="JAFBDR010000040">
    <property type="protein sequence ID" value="MBM7573635.1"/>
    <property type="molecule type" value="Genomic_DNA"/>
</dbReference>
<dbReference type="InterPro" id="IPR001387">
    <property type="entry name" value="Cro/C1-type_HTH"/>
</dbReference>